<evidence type="ECO:0000256" key="2">
    <source>
        <dbReference type="ARBA" id="ARBA00023008"/>
    </source>
</evidence>
<feature type="domain" description="Thioredoxin" evidence="5">
    <location>
        <begin position="31"/>
        <end position="191"/>
    </location>
</feature>
<dbReference type="PANTHER" id="PTHR12151">
    <property type="entry name" value="ELECTRON TRANSPORT PROTIN SCO1/SENC FAMILY MEMBER"/>
    <property type="match status" value="1"/>
</dbReference>
<keyword evidence="3" id="KW-0479">Metal-binding</keyword>
<feature type="disulfide bond" description="Redox-active" evidence="4">
    <location>
        <begin position="69"/>
        <end position="73"/>
    </location>
</feature>
<proteinExistence type="inferred from homology"/>
<dbReference type="InterPro" id="IPR013766">
    <property type="entry name" value="Thioredoxin_domain"/>
</dbReference>
<dbReference type="PROSITE" id="PS51352">
    <property type="entry name" value="THIOREDOXIN_2"/>
    <property type="match status" value="1"/>
</dbReference>
<dbReference type="SUPFAM" id="SSF52833">
    <property type="entry name" value="Thioredoxin-like"/>
    <property type="match status" value="1"/>
</dbReference>
<evidence type="ECO:0000313" key="7">
    <source>
        <dbReference type="Proteomes" id="UP000295783"/>
    </source>
</evidence>
<evidence type="ECO:0000313" key="6">
    <source>
        <dbReference type="EMBL" id="TDQ82477.1"/>
    </source>
</evidence>
<dbReference type="AlphaFoldDB" id="A0A4R6WSA2"/>
<dbReference type="CDD" id="cd02968">
    <property type="entry name" value="SCO"/>
    <property type="match status" value="1"/>
</dbReference>
<comment type="caution">
    <text evidence="6">The sequence shown here is derived from an EMBL/GenBank/DDBJ whole genome shotgun (WGS) entry which is preliminary data.</text>
</comment>
<feature type="binding site" evidence="3">
    <location>
        <position position="156"/>
    </location>
    <ligand>
        <name>Cu cation</name>
        <dbReference type="ChEBI" id="CHEBI:23378"/>
    </ligand>
</feature>
<keyword evidence="2 3" id="KW-0186">Copper</keyword>
<reference evidence="6 7" key="1">
    <citation type="submission" date="2019-03" db="EMBL/GenBank/DDBJ databases">
        <title>Genomic Encyclopedia of Type Strains, Phase III (KMG-III): the genomes of soil and plant-associated and newly described type strains.</title>
        <authorList>
            <person name="Whitman W."/>
        </authorList>
    </citation>
    <scope>NUCLEOTIDE SEQUENCE [LARGE SCALE GENOMIC DNA]</scope>
    <source>
        <strain evidence="6 7">CGMCC 1.7660</strain>
    </source>
</reference>
<gene>
    <name evidence="6" type="ORF">A8950_2300</name>
</gene>
<name>A0A4R6WSA2_9PROT</name>
<dbReference type="InterPro" id="IPR036249">
    <property type="entry name" value="Thioredoxin-like_sf"/>
</dbReference>
<accession>A0A4R6WSA2</accession>
<dbReference type="FunFam" id="3.40.30.10:FF:000013">
    <property type="entry name" value="Blast:Protein SCO1 homolog, mitochondrial"/>
    <property type="match status" value="1"/>
</dbReference>
<dbReference type="RefSeq" id="WP_133613750.1">
    <property type="nucleotide sequence ID" value="NZ_SNYW01000008.1"/>
</dbReference>
<sequence length="194" mass="21156">MNRRVLLVSGLALVAAAGIGASYILNDRKMTETLAVGGPFRLTGTDGQEVTEAALKGKYSVFFFGFTFCPDACPTALNTFTLMLQKLGPAADMVQPVFVSIDPERDTPEAMKAYLESFDPRIIGLTGSPEAVAETARIFRVYYKKSGEGEYYLMDHSTAIIVMDPDFHYAGVMNGAMPVDEMTARLQEIMQKGS</sequence>
<dbReference type="Pfam" id="PF02630">
    <property type="entry name" value="SCO1-SenC"/>
    <property type="match status" value="1"/>
</dbReference>
<protein>
    <submittedName>
        <fullName evidence="6">Protein SCO1/2</fullName>
    </submittedName>
</protein>
<dbReference type="GO" id="GO:0046872">
    <property type="term" value="F:metal ion binding"/>
    <property type="evidence" value="ECO:0007669"/>
    <property type="project" value="UniProtKB-KW"/>
</dbReference>
<feature type="binding site" evidence="3">
    <location>
        <position position="69"/>
    </location>
    <ligand>
        <name>Cu cation</name>
        <dbReference type="ChEBI" id="CHEBI:23378"/>
    </ligand>
</feature>
<keyword evidence="7" id="KW-1185">Reference proteome</keyword>
<keyword evidence="4" id="KW-1015">Disulfide bond</keyword>
<evidence type="ECO:0000256" key="4">
    <source>
        <dbReference type="PIRSR" id="PIRSR603782-2"/>
    </source>
</evidence>
<evidence type="ECO:0000256" key="1">
    <source>
        <dbReference type="ARBA" id="ARBA00010996"/>
    </source>
</evidence>
<organism evidence="6 7">
    <name type="scientific">Dongia mobilis</name>
    <dbReference type="NCBI Taxonomy" id="578943"/>
    <lineage>
        <taxon>Bacteria</taxon>
        <taxon>Pseudomonadati</taxon>
        <taxon>Pseudomonadota</taxon>
        <taxon>Alphaproteobacteria</taxon>
        <taxon>Rhodospirillales</taxon>
        <taxon>Dongiaceae</taxon>
        <taxon>Dongia</taxon>
    </lineage>
</organism>
<feature type="binding site" evidence="3">
    <location>
        <position position="73"/>
    </location>
    <ligand>
        <name>Cu cation</name>
        <dbReference type="ChEBI" id="CHEBI:23378"/>
    </ligand>
</feature>
<evidence type="ECO:0000259" key="5">
    <source>
        <dbReference type="PROSITE" id="PS51352"/>
    </source>
</evidence>
<dbReference type="PANTHER" id="PTHR12151:SF25">
    <property type="entry name" value="LINALOOL DEHYDRATASE_ISOMERASE DOMAIN-CONTAINING PROTEIN"/>
    <property type="match status" value="1"/>
</dbReference>
<dbReference type="EMBL" id="SNYW01000008">
    <property type="protein sequence ID" value="TDQ82477.1"/>
    <property type="molecule type" value="Genomic_DNA"/>
</dbReference>
<dbReference type="InterPro" id="IPR003782">
    <property type="entry name" value="SCO1/SenC"/>
</dbReference>
<comment type="similarity">
    <text evidence="1">Belongs to the SCO1/2 family.</text>
</comment>
<dbReference type="OrthoDB" id="9790194at2"/>
<dbReference type="Gene3D" id="3.40.30.10">
    <property type="entry name" value="Glutaredoxin"/>
    <property type="match status" value="1"/>
</dbReference>
<dbReference type="Proteomes" id="UP000295783">
    <property type="component" value="Unassembled WGS sequence"/>
</dbReference>
<evidence type="ECO:0000256" key="3">
    <source>
        <dbReference type="PIRSR" id="PIRSR603782-1"/>
    </source>
</evidence>